<proteinExistence type="predicted"/>
<sequence length="172" mass="19320">LLINVLSGAFGGNVKVQQWKGFECDCPPHQKRIQKGGSLRVVLKCEEQDPCEELKCESLGEGWICNRETRRCECNSAAGYVQRITDVAYCTKDECTLADTNGPTTVANARYRSMIQCDFEKKKWKPVKGYYFVRDNVTNAVIDLKGSSVSCFQHFLCLSTKDLGFRSCPAAR</sequence>
<dbReference type="Proteomes" id="UP000036681">
    <property type="component" value="Unplaced"/>
</dbReference>
<evidence type="ECO:0000313" key="2">
    <source>
        <dbReference type="WBParaSite" id="ALUE_0000079501-mRNA-1"/>
    </source>
</evidence>
<dbReference type="WBParaSite" id="ALUE_0000079501-mRNA-1">
    <property type="protein sequence ID" value="ALUE_0000079501-mRNA-1"/>
    <property type="gene ID" value="ALUE_0000079501"/>
</dbReference>
<reference evidence="2" key="1">
    <citation type="submission" date="2017-02" db="UniProtKB">
        <authorList>
            <consortium name="WormBaseParasite"/>
        </authorList>
    </citation>
    <scope>IDENTIFICATION</scope>
</reference>
<evidence type="ECO:0000313" key="1">
    <source>
        <dbReference type="Proteomes" id="UP000036681"/>
    </source>
</evidence>
<name>A0A0M3HH00_ASCLU</name>
<dbReference type="AlphaFoldDB" id="A0A0M3HH00"/>
<protein>
    <submittedName>
        <fullName evidence="2">VWFD domain-containing protein</fullName>
    </submittedName>
</protein>
<accession>A0A0M3HH00</accession>
<keyword evidence="1" id="KW-1185">Reference proteome</keyword>
<organism evidence="1 2">
    <name type="scientific">Ascaris lumbricoides</name>
    <name type="common">Giant roundworm</name>
    <dbReference type="NCBI Taxonomy" id="6252"/>
    <lineage>
        <taxon>Eukaryota</taxon>
        <taxon>Metazoa</taxon>
        <taxon>Ecdysozoa</taxon>
        <taxon>Nematoda</taxon>
        <taxon>Chromadorea</taxon>
        <taxon>Rhabditida</taxon>
        <taxon>Spirurina</taxon>
        <taxon>Ascaridomorpha</taxon>
        <taxon>Ascaridoidea</taxon>
        <taxon>Ascarididae</taxon>
        <taxon>Ascaris</taxon>
    </lineage>
</organism>